<dbReference type="SUPFAM" id="SSF159121">
    <property type="entry name" value="BC4932-like"/>
    <property type="match status" value="1"/>
</dbReference>
<proteinExistence type="predicted"/>
<dbReference type="RefSeq" id="WP_126814015.1">
    <property type="nucleotide sequence ID" value="NZ_NGKC01000010.1"/>
</dbReference>
<dbReference type="InterPro" id="IPR036166">
    <property type="entry name" value="YxeA-like_sf"/>
</dbReference>
<dbReference type="AlphaFoldDB" id="A0A430AS29"/>
<dbReference type="EMBL" id="NGKC01000010">
    <property type="protein sequence ID" value="RSU10865.1"/>
    <property type="molecule type" value="Genomic_DNA"/>
</dbReference>
<keyword evidence="2" id="KW-1185">Reference proteome</keyword>
<dbReference type="Proteomes" id="UP000286773">
    <property type="component" value="Unassembled WGS sequence"/>
</dbReference>
<evidence type="ECO:0000313" key="2">
    <source>
        <dbReference type="Proteomes" id="UP000286773"/>
    </source>
</evidence>
<name>A0A430AS29_9ENTE</name>
<dbReference type="Gene3D" id="2.40.50.480">
    <property type="match status" value="1"/>
</dbReference>
<sequence>MRKIIAVIGILIIGFISWKGYEYYRSTYVGEDYYAVVTAPLPEEQDILSQSGEVMGRGYEYHLQAFNTAGKERQITISITTSGDYKNGSALPEGTVLRINASKNRVIEQQQISIDDVPAAIQSKLQ</sequence>
<comment type="caution">
    <text evidence="1">The sequence shown here is derived from an EMBL/GenBank/DDBJ whole genome shotgun (WGS) entry which is preliminary data.</text>
</comment>
<accession>A0A430AS29</accession>
<dbReference type="Pfam" id="PF06486">
    <property type="entry name" value="DUF1093"/>
    <property type="match status" value="1"/>
</dbReference>
<reference evidence="1 2" key="1">
    <citation type="submission" date="2017-05" db="EMBL/GenBank/DDBJ databases">
        <title>Vagococcus spp. assemblies.</title>
        <authorList>
            <person name="Gulvik C.A."/>
        </authorList>
    </citation>
    <scope>NUCLEOTIDE SEQUENCE [LARGE SCALE GENOMIC DNA]</scope>
    <source>
        <strain evidence="1 2">LMG 24798</strain>
    </source>
</reference>
<dbReference type="NCBIfam" id="TIGR01655">
    <property type="entry name" value="yxeA_fam"/>
    <property type="match status" value="1"/>
</dbReference>
<dbReference type="OrthoDB" id="2146259at2"/>
<protein>
    <recommendedName>
        <fullName evidence="3">YxeA family protein</fullName>
    </recommendedName>
</protein>
<evidence type="ECO:0008006" key="3">
    <source>
        <dbReference type="Google" id="ProtNLM"/>
    </source>
</evidence>
<dbReference type="InterPro" id="IPR006542">
    <property type="entry name" value="DUF1093"/>
</dbReference>
<gene>
    <name evidence="1" type="ORF">CBF27_09220</name>
</gene>
<evidence type="ECO:0000313" key="1">
    <source>
        <dbReference type="EMBL" id="RSU10865.1"/>
    </source>
</evidence>
<organism evidence="1 2">
    <name type="scientific">Vagococcus acidifermentans</name>
    <dbReference type="NCBI Taxonomy" id="564710"/>
    <lineage>
        <taxon>Bacteria</taxon>
        <taxon>Bacillati</taxon>
        <taxon>Bacillota</taxon>
        <taxon>Bacilli</taxon>
        <taxon>Lactobacillales</taxon>
        <taxon>Enterococcaceae</taxon>
        <taxon>Vagococcus</taxon>
    </lineage>
</organism>